<sequence length="197" mass="22286">MRFFKVDDFTVGTGLGLSICRAIVEKLGGKIWAESEQGKGTTMYYTLPMNNLNKEVVIMDDIRKEQDIPEKQPIMSSEQNIKTILIAEDIETNYHLLKVILSKKYNLLRAVNGSEAVNLFIEHKPDLILMDIKMPIMNGLDATREIRKISNDVVIIAQTANAFESDVELAKDAGCNDFITKPIRHKDLLAIIEKHLI</sequence>
<dbReference type="InterPro" id="IPR011006">
    <property type="entry name" value="CheY-like_superfamily"/>
</dbReference>
<dbReference type="InterPro" id="IPR001789">
    <property type="entry name" value="Sig_transdc_resp-reg_receiver"/>
</dbReference>
<dbReference type="SUPFAM" id="SSF52172">
    <property type="entry name" value="CheY-like"/>
    <property type="match status" value="1"/>
</dbReference>
<dbReference type="InterPro" id="IPR004358">
    <property type="entry name" value="Sig_transdc_His_kin-like_C"/>
</dbReference>
<name>A0A645BA08_9ZZZZ</name>
<keyword evidence="3 7" id="KW-0808">Transferase</keyword>
<dbReference type="Gene3D" id="3.40.50.2300">
    <property type="match status" value="1"/>
</dbReference>
<dbReference type="PROSITE" id="PS50109">
    <property type="entry name" value="HIS_KIN"/>
    <property type="match status" value="1"/>
</dbReference>
<dbReference type="PANTHER" id="PTHR43047">
    <property type="entry name" value="TWO-COMPONENT HISTIDINE PROTEIN KINASE"/>
    <property type="match status" value="1"/>
</dbReference>
<evidence type="ECO:0000313" key="7">
    <source>
        <dbReference type="EMBL" id="MPM62320.1"/>
    </source>
</evidence>
<comment type="catalytic activity">
    <reaction evidence="1">
        <text>ATP + protein L-histidine = ADP + protein N-phospho-L-histidine.</text>
        <dbReference type="EC" id="2.7.13.3"/>
    </reaction>
</comment>
<proteinExistence type="predicted"/>
<organism evidence="7">
    <name type="scientific">bioreactor metagenome</name>
    <dbReference type="NCBI Taxonomy" id="1076179"/>
    <lineage>
        <taxon>unclassified sequences</taxon>
        <taxon>metagenomes</taxon>
        <taxon>ecological metagenomes</taxon>
    </lineage>
</organism>
<dbReference type="GO" id="GO:0000160">
    <property type="term" value="P:phosphorelay signal transduction system"/>
    <property type="evidence" value="ECO:0007669"/>
    <property type="project" value="InterPro"/>
</dbReference>
<dbReference type="Pfam" id="PF02518">
    <property type="entry name" value="HATPase_c"/>
    <property type="match status" value="1"/>
</dbReference>
<dbReference type="SMART" id="SM00448">
    <property type="entry name" value="REC"/>
    <property type="match status" value="1"/>
</dbReference>
<dbReference type="AlphaFoldDB" id="A0A645BA08"/>
<keyword evidence="4" id="KW-0418">Kinase</keyword>
<dbReference type="InterPro" id="IPR005467">
    <property type="entry name" value="His_kinase_dom"/>
</dbReference>
<evidence type="ECO:0000256" key="1">
    <source>
        <dbReference type="ARBA" id="ARBA00000085"/>
    </source>
</evidence>
<protein>
    <recommendedName>
        <fullName evidence="2">histidine kinase</fullName>
        <ecNumber evidence="2">2.7.13.3</ecNumber>
    </recommendedName>
</protein>
<dbReference type="EC" id="2.7.13.3" evidence="2"/>
<evidence type="ECO:0000256" key="2">
    <source>
        <dbReference type="ARBA" id="ARBA00012438"/>
    </source>
</evidence>
<accession>A0A645BA08</accession>
<feature type="domain" description="Response regulatory" evidence="6">
    <location>
        <begin position="83"/>
        <end position="196"/>
    </location>
</feature>
<dbReference type="PANTHER" id="PTHR43047:SF64">
    <property type="entry name" value="HISTIDINE KINASE CONTAINING CHEY-HOMOLOGOUS RECEIVER DOMAIN AND PAS DOMAIN-RELATED"/>
    <property type="match status" value="1"/>
</dbReference>
<dbReference type="Gene3D" id="3.30.565.10">
    <property type="entry name" value="Histidine kinase-like ATPase, C-terminal domain"/>
    <property type="match status" value="1"/>
</dbReference>
<dbReference type="PRINTS" id="PR00344">
    <property type="entry name" value="BCTRLSENSOR"/>
</dbReference>
<evidence type="ECO:0000256" key="3">
    <source>
        <dbReference type="ARBA" id="ARBA00022679"/>
    </source>
</evidence>
<dbReference type="SUPFAM" id="SSF55874">
    <property type="entry name" value="ATPase domain of HSP90 chaperone/DNA topoisomerase II/histidine kinase"/>
    <property type="match status" value="1"/>
</dbReference>
<evidence type="ECO:0000259" key="5">
    <source>
        <dbReference type="PROSITE" id="PS50109"/>
    </source>
</evidence>
<comment type="caution">
    <text evidence="7">The sequence shown here is derived from an EMBL/GenBank/DDBJ whole genome shotgun (WGS) entry which is preliminary data.</text>
</comment>
<dbReference type="InterPro" id="IPR003594">
    <property type="entry name" value="HATPase_dom"/>
</dbReference>
<reference evidence="7" key="1">
    <citation type="submission" date="2019-08" db="EMBL/GenBank/DDBJ databases">
        <authorList>
            <person name="Kucharzyk K."/>
            <person name="Murdoch R.W."/>
            <person name="Higgins S."/>
            <person name="Loffler F."/>
        </authorList>
    </citation>
    <scope>NUCLEOTIDE SEQUENCE</scope>
</reference>
<feature type="domain" description="Histidine kinase" evidence="5">
    <location>
        <begin position="1"/>
        <end position="51"/>
    </location>
</feature>
<dbReference type="EMBL" id="VSSQ01018806">
    <property type="protein sequence ID" value="MPM62320.1"/>
    <property type="molecule type" value="Genomic_DNA"/>
</dbReference>
<dbReference type="Pfam" id="PF00072">
    <property type="entry name" value="Response_reg"/>
    <property type="match status" value="1"/>
</dbReference>
<evidence type="ECO:0000259" key="6">
    <source>
        <dbReference type="PROSITE" id="PS50110"/>
    </source>
</evidence>
<gene>
    <name evidence="7" type="primary">arcB_8</name>
    <name evidence="7" type="ORF">SDC9_109186</name>
</gene>
<dbReference type="GO" id="GO:0004673">
    <property type="term" value="F:protein histidine kinase activity"/>
    <property type="evidence" value="ECO:0007669"/>
    <property type="project" value="UniProtKB-EC"/>
</dbReference>
<evidence type="ECO:0000256" key="4">
    <source>
        <dbReference type="ARBA" id="ARBA00022777"/>
    </source>
</evidence>
<dbReference type="InterPro" id="IPR036890">
    <property type="entry name" value="HATPase_C_sf"/>
</dbReference>
<dbReference type="PROSITE" id="PS50110">
    <property type="entry name" value="RESPONSE_REGULATORY"/>
    <property type="match status" value="1"/>
</dbReference>